<evidence type="ECO:0000259" key="2">
    <source>
        <dbReference type="Pfam" id="PF13338"/>
    </source>
</evidence>
<evidence type="ECO:0000313" key="3">
    <source>
        <dbReference type="EMBL" id="MDV6230378.1"/>
    </source>
</evidence>
<organism evidence="3 4">
    <name type="scientific">Rhodococcus cercidiphylli</name>
    <dbReference type="NCBI Taxonomy" id="489916"/>
    <lineage>
        <taxon>Bacteria</taxon>
        <taxon>Bacillati</taxon>
        <taxon>Actinomycetota</taxon>
        <taxon>Actinomycetes</taxon>
        <taxon>Mycobacteriales</taxon>
        <taxon>Nocardiaceae</taxon>
        <taxon>Rhodococcus</taxon>
    </lineage>
</organism>
<accession>A0ABU4AVW6</accession>
<dbReference type="Gene3D" id="3.40.960.10">
    <property type="entry name" value="VSR Endonuclease"/>
    <property type="match status" value="1"/>
</dbReference>
<evidence type="ECO:0000259" key="1">
    <source>
        <dbReference type="Pfam" id="PF04480"/>
    </source>
</evidence>
<sequence length="287" mass="32446">MGVHTAVDLMARGMSRSTISRRTASGQLIRVLPGIYATNKPDYLDLCTAVALWKPGAVLSHLTAAWVWGLIDEEPMHVTATVPPSTMQHAPEWVKIHRRRVPEADRCRGLPVVTLAQVFVDVAATLTGEELERFFDTAIARPALRRRIATECERSRGMHGMKAVRRQLRLCCLGTRSEAERVVARALSARQFFMEINARVGPYFGDLVDFRARVIVEIDGREFHTSGRAFDGDRRRQNRLVLQGWLVLRYSAVQALGETRRVVDEIIEVVRRRRRSIDAVGRALPRT</sequence>
<dbReference type="InterPro" id="IPR011335">
    <property type="entry name" value="Restrct_endonuc-II-like"/>
</dbReference>
<evidence type="ECO:0000313" key="4">
    <source>
        <dbReference type="Proteomes" id="UP001185899"/>
    </source>
</evidence>
<protein>
    <submittedName>
        <fullName evidence="3">DUF559 domain-containing protein</fullName>
    </submittedName>
</protein>
<dbReference type="InterPro" id="IPR007569">
    <property type="entry name" value="DUF559"/>
</dbReference>
<dbReference type="SUPFAM" id="SSF52980">
    <property type="entry name" value="Restriction endonuclease-like"/>
    <property type="match status" value="1"/>
</dbReference>
<dbReference type="Pfam" id="PF13338">
    <property type="entry name" value="AbiEi_4"/>
    <property type="match status" value="1"/>
</dbReference>
<dbReference type="Pfam" id="PF04480">
    <property type="entry name" value="DUF559"/>
    <property type="match status" value="1"/>
</dbReference>
<proteinExistence type="predicted"/>
<reference evidence="3 4" key="1">
    <citation type="submission" date="2023-10" db="EMBL/GenBank/DDBJ databases">
        <title>Development of a sustainable strategy for remediation of hydrocarbon-contaminated territories based on the waste exchange concept.</title>
        <authorList>
            <person name="Krivoruchko A."/>
        </authorList>
    </citation>
    <scope>NUCLEOTIDE SEQUENCE [LARGE SCALE GENOMIC DNA]</scope>
    <source>
        <strain evidence="3 4">IEGM 1322</strain>
    </source>
</reference>
<name>A0ABU4AVW6_9NOCA</name>
<dbReference type="Proteomes" id="UP001185899">
    <property type="component" value="Unassembled WGS sequence"/>
</dbReference>
<keyword evidence="4" id="KW-1185">Reference proteome</keyword>
<feature type="domain" description="AbiEi antitoxin N-terminal" evidence="2">
    <location>
        <begin position="5"/>
        <end position="37"/>
    </location>
</feature>
<feature type="domain" description="DUF559" evidence="1">
    <location>
        <begin position="177"/>
        <end position="270"/>
    </location>
</feature>
<dbReference type="EMBL" id="JAWLKE010000003">
    <property type="protein sequence ID" value="MDV6230378.1"/>
    <property type="molecule type" value="Genomic_DNA"/>
</dbReference>
<gene>
    <name evidence="3" type="ORF">R3P95_07445</name>
</gene>
<comment type="caution">
    <text evidence="3">The sequence shown here is derived from an EMBL/GenBank/DDBJ whole genome shotgun (WGS) entry which is preliminary data.</text>
</comment>
<dbReference type="RefSeq" id="WP_317547867.1">
    <property type="nucleotide sequence ID" value="NZ_JAWLKE010000003.1"/>
</dbReference>
<dbReference type="InterPro" id="IPR025159">
    <property type="entry name" value="AbiEi_N"/>
</dbReference>